<dbReference type="EMBL" id="BQNB010008816">
    <property type="protein sequence ID" value="GJS54667.1"/>
    <property type="molecule type" value="Genomic_DNA"/>
</dbReference>
<feature type="compositionally biased region" description="Polar residues" evidence="2">
    <location>
        <begin position="773"/>
        <end position="797"/>
    </location>
</feature>
<reference evidence="3" key="2">
    <citation type="submission" date="2022-01" db="EMBL/GenBank/DDBJ databases">
        <authorList>
            <person name="Yamashiro T."/>
            <person name="Shiraishi A."/>
            <person name="Satake H."/>
            <person name="Nakayama K."/>
        </authorList>
    </citation>
    <scope>NUCLEOTIDE SEQUENCE</scope>
</reference>
<name>A0ABQ4WP47_9ASTR</name>
<proteinExistence type="predicted"/>
<reference evidence="3" key="1">
    <citation type="journal article" date="2022" name="Int. J. Mol. Sci.">
        <title>Draft Genome of Tanacetum Coccineum: Genomic Comparison of Closely Related Tanacetum-Family Plants.</title>
        <authorList>
            <person name="Yamashiro T."/>
            <person name="Shiraishi A."/>
            <person name="Nakayama K."/>
            <person name="Satake H."/>
        </authorList>
    </citation>
    <scope>NUCLEOTIDE SEQUENCE</scope>
</reference>
<sequence>MSNMYEDPIYDEVGTSYDSNIPSEVQDHDYYSDNVDEYHQVHEMQSNVQHNYVVNSYADYTSDSNIILYDQYMEDNEEHVVQSNVSSVRNDALMSIIDDMHEQGVQSMSANKQVKVVNDTLTSELARYKELVGVYEKRTKFELTEREQKIDEQMRIIISDRNRKETSLKSELHTVQMQLRSTVDHNKSMKEEVTTLKKDFKQKEDKYIEEFLDIKKLKEKVEDRLFKQDQSVQTVHMLCKPKPFYDEKKKVAIGYKNPLCLTRAKQVQSALYNGTEIVMTNHKPAVVHDSEETLEIAELTRKRMYEKMKSPQCIQNKVKFAPPDYSKENYLAIFAPQRDLTPEQIFWAKDENDRKKVEASVLKPLSTPTVYPPNTPVKLVPRVLPTKSQVKINLYTLTQLFTEFDKTCKKRITPTGLTEGERGFEQTKRCYLTEVIPFFKTLKQHFEGVQKALFKEVKGMEEIFDQMSAEVDQNTVDKQCAEIERKNLLIANENLIANCLSNQLMFAVEQSRCLDLEAEISKLQNENQKDVNDEMIRGFNKLEVEYLNLQLKYQHLQENFRNNKSQTSQDVPEFDSFFRIKILETQLQEKDNAIRNLKAQVSKMNDRSCETYNAKDVTALIEQNECVRVELEKVKQHYKELYDSIKITRVHTREKTSTMLNEIESLKAQLKSKVSCVTSDSVKPKVLAPGMYAIDVKPIPHPLKNNRSAHLNYINHLKESVETVREIVEEARVVKPLDNALNYACQYTKLSQELLEYVIGTCPKSFNERDNKAPSTPVTRKKQVTFNDKPGTSSSNTQKHEVHQKVQQTNVPVIHSTGVNTSTEASGSKPRSNTKKNRILPAKSENKKKVEDHPRTNKSVWTKVNRVDSSISSKRVVINSNSESVCKTCNKCLNSANHEMCVVNILSSVNATPTVKIVLNKGKQIWKPKGKLSDNSLNKTKQIWKPKGKLSDNSLNKTKQVWKATGKLFANVGYQWRSTGKKVALGKLNCGYQWRPTGKKFALGELCPLTKLSVQCSIITANQQDPNTNWGSEVSNPPNSTVFKCRWYRSSFGIWTQAVQNSI</sequence>
<evidence type="ECO:0000256" key="2">
    <source>
        <dbReference type="SAM" id="MobiDB-lite"/>
    </source>
</evidence>
<gene>
    <name evidence="3" type="ORF">Tco_0628029</name>
</gene>
<evidence type="ECO:0000313" key="3">
    <source>
        <dbReference type="EMBL" id="GJS54667.1"/>
    </source>
</evidence>
<keyword evidence="4" id="KW-1185">Reference proteome</keyword>
<feature type="compositionally biased region" description="Polar residues" evidence="2">
    <location>
        <begin position="805"/>
        <end position="831"/>
    </location>
</feature>
<feature type="region of interest" description="Disordered" evidence="2">
    <location>
        <begin position="766"/>
        <end position="856"/>
    </location>
</feature>
<comment type="caution">
    <text evidence="3">The sequence shown here is derived from an EMBL/GenBank/DDBJ whole genome shotgun (WGS) entry which is preliminary data.</text>
</comment>
<evidence type="ECO:0000313" key="4">
    <source>
        <dbReference type="Proteomes" id="UP001151760"/>
    </source>
</evidence>
<keyword evidence="1" id="KW-0175">Coiled coil</keyword>
<feature type="compositionally biased region" description="Basic and acidic residues" evidence="2">
    <location>
        <begin position="844"/>
        <end position="855"/>
    </location>
</feature>
<protein>
    <submittedName>
        <fullName evidence="3">Uncharacterized protein</fullName>
    </submittedName>
</protein>
<dbReference type="Proteomes" id="UP001151760">
    <property type="component" value="Unassembled WGS sequence"/>
</dbReference>
<feature type="coiled-coil region" evidence="1">
    <location>
        <begin position="506"/>
        <end position="607"/>
    </location>
</feature>
<organism evidence="3 4">
    <name type="scientific">Tanacetum coccineum</name>
    <dbReference type="NCBI Taxonomy" id="301880"/>
    <lineage>
        <taxon>Eukaryota</taxon>
        <taxon>Viridiplantae</taxon>
        <taxon>Streptophyta</taxon>
        <taxon>Embryophyta</taxon>
        <taxon>Tracheophyta</taxon>
        <taxon>Spermatophyta</taxon>
        <taxon>Magnoliopsida</taxon>
        <taxon>eudicotyledons</taxon>
        <taxon>Gunneridae</taxon>
        <taxon>Pentapetalae</taxon>
        <taxon>asterids</taxon>
        <taxon>campanulids</taxon>
        <taxon>Asterales</taxon>
        <taxon>Asteraceae</taxon>
        <taxon>Asteroideae</taxon>
        <taxon>Anthemideae</taxon>
        <taxon>Anthemidinae</taxon>
        <taxon>Tanacetum</taxon>
    </lineage>
</organism>
<accession>A0ABQ4WP47</accession>
<evidence type="ECO:0000256" key="1">
    <source>
        <dbReference type="SAM" id="Coils"/>
    </source>
</evidence>